<name>A0ABV2GQT7_9HYPH</name>
<sequence length="44" mass="4779">MRKFFTSLFAFIGPGVATIIMQGLFVGRLTERVQKGFGRSGANA</sequence>
<dbReference type="RefSeq" id="WP_354492363.1">
    <property type="nucleotide sequence ID" value="NZ_JBEPMC010000006.1"/>
</dbReference>
<evidence type="ECO:0000313" key="1">
    <source>
        <dbReference type="EMBL" id="MET3580656.1"/>
    </source>
</evidence>
<organism evidence="1 2">
    <name type="scientific">Mesorhizobium robiniae</name>
    <dbReference type="NCBI Taxonomy" id="559315"/>
    <lineage>
        <taxon>Bacteria</taxon>
        <taxon>Pseudomonadati</taxon>
        <taxon>Pseudomonadota</taxon>
        <taxon>Alphaproteobacteria</taxon>
        <taxon>Hyphomicrobiales</taxon>
        <taxon>Phyllobacteriaceae</taxon>
        <taxon>Mesorhizobium</taxon>
    </lineage>
</organism>
<dbReference type="EMBL" id="JBEPMC010000006">
    <property type="protein sequence ID" value="MET3580656.1"/>
    <property type="molecule type" value="Genomic_DNA"/>
</dbReference>
<keyword evidence="2" id="KW-1185">Reference proteome</keyword>
<evidence type="ECO:0000313" key="2">
    <source>
        <dbReference type="Proteomes" id="UP001549204"/>
    </source>
</evidence>
<reference evidence="1 2" key="1">
    <citation type="submission" date="2024-06" db="EMBL/GenBank/DDBJ databases">
        <title>Genomic Encyclopedia of Type Strains, Phase IV (KMG-IV): sequencing the most valuable type-strain genomes for metagenomic binning, comparative biology and taxonomic classification.</title>
        <authorList>
            <person name="Goeker M."/>
        </authorList>
    </citation>
    <scope>NUCLEOTIDE SEQUENCE [LARGE SCALE GENOMIC DNA]</scope>
    <source>
        <strain evidence="1 2">DSM 100022</strain>
    </source>
</reference>
<dbReference type="Proteomes" id="UP001549204">
    <property type="component" value="Unassembled WGS sequence"/>
</dbReference>
<gene>
    <name evidence="1" type="ORF">ABID19_003695</name>
</gene>
<comment type="caution">
    <text evidence="1">The sequence shown here is derived from an EMBL/GenBank/DDBJ whole genome shotgun (WGS) entry which is preliminary data.</text>
</comment>
<accession>A0ABV2GQT7</accession>
<protein>
    <submittedName>
        <fullName evidence="1">Uncharacterized protein</fullName>
    </submittedName>
</protein>
<proteinExistence type="predicted"/>